<feature type="region of interest" description="Disordered" evidence="1">
    <location>
        <begin position="1"/>
        <end position="40"/>
    </location>
</feature>
<evidence type="ECO:0000256" key="1">
    <source>
        <dbReference type="SAM" id="MobiDB-lite"/>
    </source>
</evidence>
<accession>Q69MQ3</accession>
<gene>
    <name evidence="2" type="primary">P0470H09.16</name>
</gene>
<evidence type="ECO:0000313" key="3">
    <source>
        <dbReference type="Proteomes" id="UP000000763"/>
    </source>
</evidence>
<dbReference type="Proteomes" id="UP000000763">
    <property type="component" value="Chromosome 8"/>
</dbReference>
<reference evidence="3" key="1">
    <citation type="journal article" date="2005" name="Nature">
        <title>The map-based sequence of the rice genome.</title>
        <authorList>
            <consortium name="International rice genome sequencing project (IRGSP)"/>
            <person name="Matsumoto T."/>
            <person name="Wu J."/>
            <person name="Kanamori H."/>
            <person name="Katayose Y."/>
            <person name="Fujisawa M."/>
            <person name="Namiki N."/>
            <person name="Mizuno H."/>
            <person name="Yamamoto K."/>
            <person name="Antonio B.A."/>
            <person name="Baba T."/>
            <person name="Sakata K."/>
            <person name="Nagamura Y."/>
            <person name="Aoki H."/>
            <person name="Arikawa K."/>
            <person name="Arita K."/>
            <person name="Bito T."/>
            <person name="Chiden Y."/>
            <person name="Fujitsuka N."/>
            <person name="Fukunaka R."/>
            <person name="Hamada M."/>
            <person name="Harada C."/>
            <person name="Hayashi A."/>
            <person name="Hijishita S."/>
            <person name="Honda M."/>
            <person name="Hosokawa S."/>
            <person name="Ichikawa Y."/>
            <person name="Idonuma A."/>
            <person name="Iijima M."/>
            <person name="Ikeda M."/>
            <person name="Ikeno M."/>
            <person name="Ito K."/>
            <person name="Ito S."/>
            <person name="Ito T."/>
            <person name="Ito Y."/>
            <person name="Ito Y."/>
            <person name="Iwabuchi A."/>
            <person name="Kamiya K."/>
            <person name="Karasawa W."/>
            <person name="Kurita K."/>
            <person name="Katagiri S."/>
            <person name="Kikuta A."/>
            <person name="Kobayashi H."/>
            <person name="Kobayashi N."/>
            <person name="Machita K."/>
            <person name="Maehara T."/>
            <person name="Masukawa M."/>
            <person name="Mizubayashi T."/>
            <person name="Mukai Y."/>
            <person name="Nagasaki H."/>
            <person name="Nagata Y."/>
            <person name="Naito S."/>
            <person name="Nakashima M."/>
            <person name="Nakama Y."/>
            <person name="Nakamichi Y."/>
            <person name="Nakamura M."/>
            <person name="Meguro A."/>
            <person name="Negishi M."/>
            <person name="Ohta I."/>
            <person name="Ohta T."/>
            <person name="Okamoto M."/>
            <person name="Ono N."/>
            <person name="Saji S."/>
            <person name="Sakaguchi M."/>
            <person name="Sakai K."/>
            <person name="Shibata M."/>
            <person name="Shimokawa T."/>
            <person name="Song J."/>
            <person name="Takazaki Y."/>
            <person name="Terasawa K."/>
            <person name="Tsugane M."/>
            <person name="Tsuji K."/>
            <person name="Ueda S."/>
            <person name="Waki K."/>
            <person name="Yamagata H."/>
            <person name="Yamamoto M."/>
            <person name="Yamamoto S."/>
            <person name="Yamane H."/>
            <person name="Yoshiki S."/>
            <person name="Yoshihara R."/>
            <person name="Yukawa K."/>
            <person name="Zhong H."/>
            <person name="Yano M."/>
            <person name="Yuan Q."/>
            <person name="Ouyang S."/>
            <person name="Liu J."/>
            <person name="Jones K.M."/>
            <person name="Gansberger K."/>
            <person name="Moffat K."/>
            <person name="Hill J."/>
            <person name="Bera J."/>
            <person name="Fadrosh D."/>
            <person name="Jin S."/>
            <person name="Johri S."/>
            <person name="Kim M."/>
            <person name="Overton L."/>
            <person name="Reardon M."/>
            <person name="Tsitrin T."/>
            <person name="Vuong H."/>
            <person name="Weaver B."/>
            <person name="Ciecko A."/>
            <person name="Tallon L."/>
            <person name="Jackson J."/>
            <person name="Pai G."/>
            <person name="Aken S.V."/>
            <person name="Utterback T."/>
            <person name="Reidmuller S."/>
            <person name="Feldblyum T."/>
            <person name="Hsiao J."/>
            <person name="Zismann V."/>
            <person name="Iobst S."/>
            <person name="de Vazeille A.R."/>
            <person name="Buell C.R."/>
            <person name="Ying K."/>
            <person name="Li Y."/>
            <person name="Lu T."/>
            <person name="Huang Y."/>
            <person name="Zhao Q."/>
            <person name="Feng Q."/>
            <person name="Zhang L."/>
            <person name="Zhu J."/>
            <person name="Weng Q."/>
            <person name="Mu J."/>
            <person name="Lu Y."/>
            <person name="Fan D."/>
            <person name="Liu Y."/>
            <person name="Guan J."/>
            <person name="Zhang Y."/>
            <person name="Yu S."/>
            <person name="Liu X."/>
            <person name="Zhang Y."/>
            <person name="Hong G."/>
            <person name="Han B."/>
            <person name="Choisne N."/>
            <person name="Demange N."/>
            <person name="Orjeda G."/>
            <person name="Samain S."/>
            <person name="Cattolico L."/>
            <person name="Pelletier E."/>
            <person name="Couloux A."/>
            <person name="Segurens B."/>
            <person name="Wincker P."/>
            <person name="D'Hont A."/>
            <person name="Scarpelli C."/>
            <person name="Weissenbach J."/>
            <person name="Salanoubat M."/>
            <person name="Quetier F."/>
            <person name="Yu Y."/>
            <person name="Kim H.R."/>
            <person name="Rambo T."/>
            <person name="Currie J."/>
            <person name="Collura K."/>
            <person name="Luo M."/>
            <person name="Yang T."/>
            <person name="Ammiraju J.S.S."/>
            <person name="Engler F."/>
            <person name="Soderlund C."/>
            <person name="Wing R.A."/>
            <person name="Palmer L.E."/>
            <person name="de la Bastide M."/>
            <person name="Spiegel L."/>
            <person name="Nascimento L."/>
            <person name="Zutavern T."/>
            <person name="O'Shaughnessy A."/>
            <person name="Dike S."/>
            <person name="Dedhia N."/>
            <person name="Preston R."/>
            <person name="Balija V."/>
            <person name="McCombie W.R."/>
            <person name="Chow T."/>
            <person name="Chen H."/>
            <person name="Chung M."/>
            <person name="Chen C."/>
            <person name="Shaw J."/>
            <person name="Wu H."/>
            <person name="Hsiao K."/>
            <person name="Chao Y."/>
            <person name="Chu M."/>
            <person name="Cheng C."/>
            <person name="Hour A."/>
            <person name="Lee P."/>
            <person name="Lin S."/>
            <person name="Lin Y."/>
            <person name="Liou J."/>
            <person name="Liu S."/>
            <person name="Hsing Y."/>
            <person name="Raghuvanshi S."/>
            <person name="Mohanty A."/>
            <person name="Bharti A.K."/>
            <person name="Gaur A."/>
            <person name="Gupta V."/>
            <person name="Kumar D."/>
            <person name="Ravi V."/>
            <person name="Vij S."/>
            <person name="Kapur A."/>
            <person name="Khurana P."/>
            <person name="Khurana P."/>
            <person name="Khurana J.P."/>
            <person name="Tyagi A.K."/>
            <person name="Gaikwad K."/>
            <person name="Singh A."/>
            <person name="Dalal V."/>
            <person name="Srivastava S."/>
            <person name="Dixit A."/>
            <person name="Pal A.K."/>
            <person name="Ghazi I.A."/>
            <person name="Yadav M."/>
            <person name="Pandit A."/>
            <person name="Bhargava A."/>
            <person name="Sureshbabu K."/>
            <person name="Batra K."/>
            <person name="Sharma T.R."/>
            <person name="Mohapatra T."/>
            <person name="Singh N.K."/>
            <person name="Messing J."/>
            <person name="Nelson A.B."/>
            <person name="Fuks G."/>
            <person name="Kavchok S."/>
            <person name="Keizer G."/>
            <person name="Linton E."/>
            <person name="Llaca V."/>
            <person name="Song R."/>
            <person name="Tanyolac B."/>
            <person name="Young S."/>
            <person name="Ho-Il K."/>
            <person name="Hahn J.H."/>
            <person name="Sangsakoo G."/>
            <person name="Vanavichit A."/>
            <person name="de Mattos Luiz.A.T."/>
            <person name="Zimmer P.D."/>
            <person name="Malone G."/>
            <person name="Dellagostin O."/>
            <person name="de Oliveira A.C."/>
            <person name="Bevan M."/>
            <person name="Bancroft I."/>
            <person name="Minx P."/>
            <person name="Cordum H."/>
            <person name="Wilson R."/>
            <person name="Cheng Z."/>
            <person name="Jin W."/>
            <person name="Jiang J."/>
            <person name="Leong S.A."/>
            <person name="Iwama H."/>
            <person name="Gojobori T."/>
            <person name="Itoh T."/>
            <person name="Niimura Y."/>
            <person name="Fujii Y."/>
            <person name="Habara T."/>
            <person name="Sakai H."/>
            <person name="Sato Y."/>
            <person name="Wilson G."/>
            <person name="Kumar K."/>
            <person name="McCouch S."/>
            <person name="Juretic N."/>
            <person name="Hoen D."/>
            <person name="Wright S."/>
            <person name="Bruskiewich R."/>
            <person name="Bureau T."/>
            <person name="Miyao A."/>
            <person name="Hirochika H."/>
            <person name="Nishikawa T."/>
            <person name="Kadowaki K."/>
            <person name="Sugiura M."/>
            <person name="Burr B."/>
            <person name="Sasaki T."/>
        </authorList>
    </citation>
    <scope>NUCLEOTIDE SEQUENCE [LARGE SCALE GENOMIC DNA]</scope>
    <source>
        <strain evidence="3">cv. Nipponbare</strain>
    </source>
</reference>
<reference evidence="3" key="2">
    <citation type="journal article" date="2008" name="Nucleic Acids Res.">
        <title>The rice annotation project database (RAP-DB): 2008 update.</title>
        <authorList>
            <consortium name="The rice annotation project (RAP)"/>
        </authorList>
    </citation>
    <scope>GENOME REANNOTATION</scope>
    <source>
        <strain evidence="3">cv. Nipponbare</strain>
    </source>
</reference>
<dbReference type="AlphaFoldDB" id="Q69MQ3"/>
<evidence type="ECO:0000313" key="2">
    <source>
        <dbReference type="EMBL" id="BAD33862.1"/>
    </source>
</evidence>
<feature type="compositionally biased region" description="Basic and acidic residues" evidence="1">
    <location>
        <begin position="23"/>
        <end position="38"/>
    </location>
</feature>
<protein>
    <submittedName>
        <fullName evidence="2">Uncharacterized protein</fullName>
    </submittedName>
</protein>
<feature type="compositionally biased region" description="Low complexity" evidence="1">
    <location>
        <begin position="1"/>
        <end position="13"/>
    </location>
</feature>
<name>Q69MQ3_ORYSJ</name>
<sequence length="118" mass="12523">MAMHQAATAVKQATGGGGAGRGETAERQRHMIMDDGTSRRGGWVNVAEASLSQRDKLTGTCGAVEALSVSCHRHLLDEKLYTNTRHKRGSDGSTIQVLWISGSALDGVCTRDCGRQPA</sequence>
<dbReference type="EMBL" id="AP005741">
    <property type="protein sequence ID" value="BAD33862.1"/>
    <property type="molecule type" value="Genomic_DNA"/>
</dbReference>
<proteinExistence type="predicted"/>
<organism evidence="2 3">
    <name type="scientific">Oryza sativa subsp. japonica</name>
    <name type="common">Rice</name>
    <dbReference type="NCBI Taxonomy" id="39947"/>
    <lineage>
        <taxon>Eukaryota</taxon>
        <taxon>Viridiplantae</taxon>
        <taxon>Streptophyta</taxon>
        <taxon>Embryophyta</taxon>
        <taxon>Tracheophyta</taxon>
        <taxon>Spermatophyta</taxon>
        <taxon>Magnoliopsida</taxon>
        <taxon>Liliopsida</taxon>
        <taxon>Poales</taxon>
        <taxon>Poaceae</taxon>
        <taxon>BOP clade</taxon>
        <taxon>Oryzoideae</taxon>
        <taxon>Oryzeae</taxon>
        <taxon>Oryzinae</taxon>
        <taxon>Oryza</taxon>
        <taxon>Oryza sativa</taxon>
    </lineage>
</organism>